<protein>
    <submittedName>
        <fullName evidence="2">Uncharacterized protein</fullName>
    </submittedName>
</protein>
<reference evidence="2 3" key="1">
    <citation type="submission" date="2016-10" db="EMBL/GenBank/DDBJ databases">
        <authorList>
            <person name="de Groot N.N."/>
        </authorList>
    </citation>
    <scope>NUCLEOTIDE SEQUENCE [LARGE SCALE GENOMIC DNA]</scope>
    <source>
        <strain evidence="2 3">R5</strain>
    </source>
</reference>
<keyword evidence="1" id="KW-0472">Membrane</keyword>
<proteinExistence type="predicted"/>
<dbReference type="Proteomes" id="UP000199245">
    <property type="component" value="Unassembled WGS sequence"/>
</dbReference>
<dbReference type="RefSeq" id="WP_143029471.1">
    <property type="nucleotide sequence ID" value="NZ_FMZW01000002.1"/>
</dbReference>
<dbReference type="AlphaFoldDB" id="A0A1G6L7M7"/>
<evidence type="ECO:0000313" key="3">
    <source>
        <dbReference type="Proteomes" id="UP000199245"/>
    </source>
</evidence>
<evidence type="ECO:0000256" key="1">
    <source>
        <dbReference type="SAM" id="Phobius"/>
    </source>
</evidence>
<keyword evidence="1" id="KW-0812">Transmembrane</keyword>
<feature type="transmembrane region" description="Helical" evidence="1">
    <location>
        <begin position="48"/>
        <end position="71"/>
    </location>
</feature>
<keyword evidence="1" id="KW-1133">Transmembrane helix</keyword>
<gene>
    <name evidence="2" type="ORF">SAMN05216337_1002353</name>
</gene>
<evidence type="ECO:0000313" key="2">
    <source>
        <dbReference type="EMBL" id="SDC39118.1"/>
    </source>
</evidence>
<organism evidence="2 3">
    <name type="scientific">Bradyrhizobium brasilense</name>
    <dbReference type="NCBI Taxonomy" id="1419277"/>
    <lineage>
        <taxon>Bacteria</taxon>
        <taxon>Pseudomonadati</taxon>
        <taxon>Pseudomonadota</taxon>
        <taxon>Alphaproteobacteria</taxon>
        <taxon>Hyphomicrobiales</taxon>
        <taxon>Nitrobacteraceae</taxon>
        <taxon>Bradyrhizobium</taxon>
    </lineage>
</organism>
<sequence length="81" mass="8810">MRICIDSAEQAASSEARAAYEQMARNYRAAIDAIPRSEGPMFGRWLKISLIVAACFAGWLALAVATFNGSVDIDRAIMGDR</sequence>
<accession>A0A1G6L7M7</accession>
<name>A0A1G6L7M7_9BRAD</name>
<dbReference type="EMBL" id="FMZW01000002">
    <property type="protein sequence ID" value="SDC39118.1"/>
    <property type="molecule type" value="Genomic_DNA"/>
</dbReference>